<gene>
    <name evidence="1" type="ORF">MTP16_01935</name>
</gene>
<sequence>MLLLPASVSFAMNASEPVIPLLFTNTLFPNVTVPEKLPATYTCEPVTAKAYAVAPPLFAEAAPAVPSTHVKALVLPWSVNFATYMLRPVNAMASNDVEAPSNKPIIYKVVPLATIPEALQSVALPPAVLVHTKLLVFPESTILATYILYLILDTGTTVILPNAAEAPSNCPVMYTLFPLTAMPLA</sequence>
<organism evidence="1 2">
    <name type="scientific">Hymenobacter monticola</name>
    <dbReference type="NCBI Taxonomy" id="1705399"/>
    <lineage>
        <taxon>Bacteria</taxon>
        <taxon>Pseudomonadati</taxon>
        <taxon>Bacteroidota</taxon>
        <taxon>Cytophagia</taxon>
        <taxon>Cytophagales</taxon>
        <taxon>Hymenobacteraceae</taxon>
        <taxon>Hymenobacter</taxon>
    </lineage>
</organism>
<dbReference type="RefSeq" id="WP_243515504.1">
    <property type="nucleotide sequence ID" value="NZ_CP094534.1"/>
</dbReference>
<name>A0ABY4B5L6_9BACT</name>
<evidence type="ECO:0000313" key="1">
    <source>
        <dbReference type="EMBL" id="UOE34428.1"/>
    </source>
</evidence>
<protein>
    <submittedName>
        <fullName evidence="1">Uncharacterized protein</fullName>
    </submittedName>
</protein>
<keyword evidence="2" id="KW-1185">Reference proteome</keyword>
<accession>A0ABY4B5L6</accession>
<dbReference type="Proteomes" id="UP000831390">
    <property type="component" value="Chromosome"/>
</dbReference>
<dbReference type="EMBL" id="CP094534">
    <property type="protein sequence ID" value="UOE34428.1"/>
    <property type="molecule type" value="Genomic_DNA"/>
</dbReference>
<proteinExistence type="predicted"/>
<reference evidence="1 2" key="1">
    <citation type="submission" date="2022-03" db="EMBL/GenBank/DDBJ databases">
        <title>Hymenobactersp. isolated from the air.</title>
        <authorList>
            <person name="Won M."/>
            <person name="Kwon S.-W."/>
        </authorList>
    </citation>
    <scope>NUCLEOTIDE SEQUENCE [LARGE SCALE GENOMIC DNA]</scope>
    <source>
        <strain evidence="1 2">KACC 22596</strain>
    </source>
</reference>
<evidence type="ECO:0000313" key="2">
    <source>
        <dbReference type="Proteomes" id="UP000831390"/>
    </source>
</evidence>